<evidence type="ECO:0000313" key="3">
    <source>
        <dbReference type="Proteomes" id="UP001449225"/>
    </source>
</evidence>
<dbReference type="Pfam" id="PF02635">
    <property type="entry name" value="DsrE"/>
    <property type="match status" value="1"/>
</dbReference>
<dbReference type="Proteomes" id="UP001449225">
    <property type="component" value="Unassembled WGS sequence"/>
</dbReference>
<evidence type="ECO:0000313" key="2">
    <source>
        <dbReference type="EMBL" id="MEM5536178.1"/>
    </source>
</evidence>
<sequence>MSAKKSILIINQSAPYGSSNGRESLDLALTCSIFEMPVSLLFVGDGLYQLINNQSPEQLQMKKHEAMLSALPMYDIDQIYVTAEDLSENGLTENDLAMPVTLIQRDFIASLIQQNDSVLTF</sequence>
<dbReference type="Gene3D" id="3.40.1260.10">
    <property type="entry name" value="DsrEFH-like"/>
    <property type="match status" value="1"/>
</dbReference>
<dbReference type="InterPro" id="IPR017462">
    <property type="entry name" value="Sulphur_relay_TusC/DsrF"/>
</dbReference>
<gene>
    <name evidence="2" type="primary">tusC</name>
    <name evidence="2" type="ORF">WNY58_07220</name>
</gene>
<dbReference type="PANTHER" id="PTHR38780:SF1">
    <property type="entry name" value="PROTEIN TUSC"/>
    <property type="match status" value="1"/>
</dbReference>
<dbReference type="NCBIfam" id="TIGR03010">
    <property type="entry name" value="sulf_tusC_dsrF"/>
    <property type="match status" value="1"/>
</dbReference>
<evidence type="ECO:0000256" key="1">
    <source>
        <dbReference type="ARBA" id="ARBA00005996"/>
    </source>
</evidence>
<dbReference type="RefSeq" id="WP_342854156.1">
    <property type="nucleotide sequence ID" value="NZ_JBBMRA010000005.1"/>
</dbReference>
<dbReference type="InterPro" id="IPR027396">
    <property type="entry name" value="DsrEFH-like"/>
</dbReference>
<name>A0ABU9TRP3_9GAMM</name>
<accession>A0ABU9TRP3</accession>
<keyword evidence="3" id="KW-1185">Reference proteome</keyword>
<proteinExistence type="inferred from homology"/>
<comment type="similarity">
    <text evidence="1">Belongs to the DsrF/TusC family.</text>
</comment>
<organism evidence="2 3">
    <name type="scientific">Neptuniibacter pectenicola</name>
    <dbReference type="NCBI Taxonomy" id="1806669"/>
    <lineage>
        <taxon>Bacteria</taxon>
        <taxon>Pseudomonadati</taxon>
        <taxon>Pseudomonadota</taxon>
        <taxon>Gammaproteobacteria</taxon>
        <taxon>Oceanospirillales</taxon>
        <taxon>Oceanospirillaceae</taxon>
        <taxon>Neptuniibacter</taxon>
    </lineage>
</organism>
<reference evidence="2 3" key="1">
    <citation type="submission" date="2024-03" db="EMBL/GenBank/DDBJ databases">
        <title>Community enrichment and isolation of bacterial strains for fucoidan degradation.</title>
        <authorList>
            <person name="Sichert A."/>
        </authorList>
    </citation>
    <scope>NUCLEOTIDE SEQUENCE [LARGE SCALE GENOMIC DNA]</scope>
    <source>
        <strain evidence="2 3">AS76</strain>
    </source>
</reference>
<dbReference type="InterPro" id="IPR003787">
    <property type="entry name" value="Sulphur_relay_DsrE/F-like"/>
</dbReference>
<comment type="caution">
    <text evidence="2">The sequence shown here is derived from an EMBL/GenBank/DDBJ whole genome shotgun (WGS) entry which is preliminary data.</text>
</comment>
<dbReference type="NCBIfam" id="NF001238">
    <property type="entry name" value="PRK00211.1"/>
    <property type="match status" value="1"/>
</dbReference>
<protein>
    <submittedName>
        <fullName evidence="2">Sulfurtransferase complex subunit TusC</fullName>
    </submittedName>
</protein>
<dbReference type="EMBL" id="JBBMRA010000005">
    <property type="protein sequence ID" value="MEM5536178.1"/>
    <property type="molecule type" value="Genomic_DNA"/>
</dbReference>
<dbReference type="PANTHER" id="PTHR38780">
    <property type="entry name" value="PROTEIN TUSC"/>
    <property type="match status" value="1"/>
</dbReference>
<dbReference type="SUPFAM" id="SSF75169">
    <property type="entry name" value="DsrEFH-like"/>
    <property type="match status" value="1"/>
</dbReference>